<dbReference type="SUPFAM" id="SSF52777">
    <property type="entry name" value="CoA-dependent acyltransferases"/>
    <property type="match status" value="2"/>
</dbReference>
<feature type="compositionally biased region" description="Low complexity" evidence="1">
    <location>
        <begin position="317"/>
        <end position="327"/>
    </location>
</feature>
<evidence type="ECO:0000313" key="3">
    <source>
        <dbReference type="EMBL" id="MER6168361.1"/>
    </source>
</evidence>
<feature type="domain" description="Condensation" evidence="2">
    <location>
        <begin position="18"/>
        <end position="277"/>
    </location>
</feature>
<feature type="compositionally biased region" description="Basic and acidic residues" evidence="1">
    <location>
        <begin position="295"/>
        <end position="315"/>
    </location>
</feature>
<feature type="region of interest" description="Disordered" evidence="1">
    <location>
        <begin position="278"/>
        <end position="363"/>
    </location>
</feature>
<accession>A0ABV1T324</accession>
<dbReference type="Gene3D" id="3.30.559.30">
    <property type="entry name" value="Nonribosomal peptide synthetase, condensation domain"/>
    <property type="match status" value="1"/>
</dbReference>
<sequence length="427" mass="47035">MPVQHTSDSARLAISVRPASFAQQRLWFLAQLPGANAAYNETLAFELTGPLDQRVLTRALDEVTDRHTSLRTRLVAEKGRVHQHIDPPGAGFLLTFEDLSRLPDADAHVARCQRAEAERRFDLAEGPLGRGHLLALEPQRHVLLLTFHHTIYDGVSMSVMMREIGLLYEATLTGAPHPLPDAPAQYADHAQAQLEAVRSGALAAQEEYWKRALRDAPPVLELPVRGPRPAEQDYAGGRVAFEVGTEVTADLRRLAREHGATLFVAVLTAWAILLSRLRPVGPPPRRVPPSTRPRHGADGVKRVRHDIADTDDRHAGRSPPASAPSHATSRHRVPAPHTAATEPSGGDGGGRPARARGRGRPPWWVTAGRRPSRAVDHWTVATRCSVRAAQSEPVICRARRPTRTCPSRCRGCCGWPRRGSCRRRRCR</sequence>
<dbReference type="PANTHER" id="PTHR45527">
    <property type="entry name" value="NONRIBOSOMAL PEPTIDE SYNTHETASE"/>
    <property type="match status" value="1"/>
</dbReference>
<gene>
    <name evidence="3" type="ORF">ABT188_28065</name>
</gene>
<dbReference type="InterPro" id="IPR001242">
    <property type="entry name" value="Condensation_dom"/>
</dbReference>
<comment type="caution">
    <text evidence="3">The sequence shown here is derived from an EMBL/GenBank/DDBJ whole genome shotgun (WGS) entry which is preliminary data.</text>
</comment>
<evidence type="ECO:0000313" key="4">
    <source>
        <dbReference type="Proteomes" id="UP001496720"/>
    </source>
</evidence>
<protein>
    <submittedName>
        <fullName evidence="3">Condensation domain-containing protein</fullName>
    </submittedName>
</protein>
<keyword evidence="4" id="KW-1185">Reference proteome</keyword>
<dbReference type="PANTHER" id="PTHR45527:SF1">
    <property type="entry name" value="FATTY ACID SYNTHASE"/>
    <property type="match status" value="1"/>
</dbReference>
<dbReference type="CDD" id="cd19531">
    <property type="entry name" value="LCL_NRPS-like"/>
    <property type="match status" value="1"/>
</dbReference>
<feature type="compositionally biased region" description="Pro residues" evidence="1">
    <location>
        <begin position="280"/>
        <end position="291"/>
    </location>
</feature>
<dbReference type="Pfam" id="PF00668">
    <property type="entry name" value="Condensation"/>
    <property type="match status" value="1"/>
</dbReference>
<dbReference type="EMBL" id="JBEOZY010000040">
    <property type="protein sequence ID" value="MER6168361.1"/>
    <property type="molecule type" value="Genomic_DNA"/>
</dbReference>
<dbReference type="InterPro" id="IPR023213">
    <property type="entry name" value="CAT-like_dom_sf"/>
</dbReference>
<proteinExistence type="predicted"/>
<organism evidence="3 4">
    <name type="scientific">Streptomyces violaceorubidus</name>
    <dbReference type="NCBI Taxonomy" id="284042"/>
    <lineage>
        <taxon>Bacteria</taxon>
        <taxon>Bacillati</taxon>
        <taxon>Actinomycetota</taxon>
        <taxon>Actinomycetes</taxon>
        <taxon>Kitasatosporales</taxon>
        <taxon>Streptomycetaceae</taxon>
        <taxon>Streptomyces</taxon>
    </lineage>
</organism>
<reference evidence="3 4" key="1">
    <citation type="submission" date="2024-06" db="EMBL/GenBank/DDBJ databases">
        <title>The Natural Products Discovery Center: Release of the First 8490 Sequenced Strains for Exploring Actinobacteria Biosynthetic Diversity.</title>
        <authorList>
            <person name="Kalkreuter E."/>
            <person name="Kautsar S.A."/>
            <person name="Yang D."/>
            <person name="Bader C.D."/>
            <person name="Teijaro C.N."/>
            <person name="Fluegel L."/>
            <person name="Davis C.M."/>
            <person name="Simpson J.R."/>
            <person name="Lauterbach L."/>
            <person name="Steele A.D."/>
            <person name="Gui C."/>
            <person name="Meng S."/>
            <person name="Li G."/>
            <person name="Viehrig K."/>
            <person name="Ye F."/>
            <person name="Su P."/>
            <person name="Kiefer A.F."/>
            <person name="Nichols A."/>
            <person name="Cepeda A.J."/>
            <person name="Yan W."/>
            <person name="Fan B."/>
            <person name="Jiang Y."/>
            <person name="Adhikari A."/>
            <person name="Zheng C.-J."/>
            <person name="Schuster L."/>
            <person name="Cowan T.M."/>
            <person name="Smanski M.J."/>
            <person name="Chevrette M.G."/>
            <person name="De Carvalho L.P.S."/>
            <person name="Shen B."/>
        </authorList>
    </citation>
    <scope>NUCLEOTIDE SEQUENCE [LARGE SCALE GENOMIC DNA]</scope>
    <source>
        <strain evidence="3 4">NPDC001615</strain>
    </source>
</reference>
<evidence type="ECO:0000256" key="1">
    <source>
        <dbReference type="SAM" id="MobiDB-lite"/>
    </source>
</evidence>
<evidence type="ECO:0000259" key="2">
    <source>
        <dbReference type="Pfam" id="PF00668"/>
    </source>
</evidence>
<dbReference type="Gene3D" id="3.30.559.10">
    <property type="entry name" value="Chloramphenicol acetyltransferase-like domain"/>
    <property type="match status" value="1"/>
</dbReference>
<dbReference type="Proteomes" id="UP001496720">
    <property type="component" value="Unassembled WGS sequence"/>
</dbReference>
<name>A0ABV1T324_9ACTN</name>